<organism evidence="7 8">
    <name type="scientific">Flavobacterium noncentrifugens</name>
    <dbReference type="NCBI Taxonomy" id="1128970"/>
    <lineage>
        <taxon>Bacteria</taxon>
        <taxon>Pseudomonadati</taxon>
        <taxon>Bacteroidota</taxon>
        <taxon>Flavobacteriia</taxon>
        <taxon>Flavobacteriales</taxon>
        <taxon>Flavobacteriaceae</taxon>
        <taxon>Flavobacterium</taxon>
    </lineage>
</organism>
<feature type="transmembrane region" description="Helical" evidence="6">
    <location>
        <begin position="50"/>
        <end position="70"/>
    </location>
</feature>
<dbReference type="Pfam" id="PF03626">
    <property type="entry name" value="COX4_pro"/>
    <property type="match status" value="1"/>
</dbReference>
<evidence type="ECO:0000256" key="4">
    <source>
        <dbReference type="ARBA" id="ARBA00022989"/>
    </source>
</evidence>
<evidence type="ECO:0000313" key="7">
    <source>
        <dbReference type="EMBL" id="SDJ21175.1"/>
    </source>
</evidence>
<reference evidence="7 8" key="1">
    <citation type="submission" date="2016-10" db="EMBL/GenBank/DDBJ databases">
        <authorList>
            <person name="de Groot N.N."/>
        </authorList>
    </citation>
    <scope>NUCLEOTIDE SEQUENCE [LARGE SCALE GENOMIC DNA]</scope>
    <source>
        <strain evidence="7 8">CGMCC 1.10076</strain>
    </source>
</reference>
<keyword evidence="4 6" id="KW-1133">Transmembrane helix</keyword>
<evidence type="ECO:0000313" key="8">
    <source>
        <dbReference type="Proteomes" id="UP000199580"/>
    </source>
</evidence>
<accession>A0A1G8RX97</accession>
<keyword evidence="2" id="KW-1003">Cell membrane</keyword>
<dbReference type="STRING" id="1128970.SAMN04487935_0308"/>
<sequence length="119" mass="14023">MSHDKHEHVSNLGRIWKVFAILSVITTFEVAMGIVKPDVLHMNNFLSMNLLNWLFIILTLVKAYYIVWAFMHMEGEKASLRWTVVAPIIFLVLYLLFILLVEADYIYEVFKNATIKWNF</sequence>
<comment type="subcellular location">
    <subcellularLocation>
        <location evidence="1">Cell membrane</location>
        <topology evidence="1">Multi-pass membrane protein</topology>
    </subcellularLocation>
</comment>
<gene>
    <name evidence="7" type="ORF">SAMN04487935_0308</name>
</gene>
<dbReference type="Proteomes" id="UP000199580">
    <property type="component" value="Unassembled WGS sequence"/>
</dbReference>
<evidence type="ECO:0000256" key="1">
    <source>
        <dbReference type="ARBA" id="ARBA00004651"/>
    </source>
</evidence>
<proteinExistence type="predicted"/>
<keyword evidence="5 6" id="KW-0472">Membrane</keyword>
<protein>
    <submittedName>
        <fullName evidence="7">Cytochrome C oxidase subunit IV</fullName>
    </submittedName>
</protein>
<dbReference type="InterPro" id="IPR005171">
    <property type="entry name" value="Cyt_c_oxidase_su4_prok"/>
</dbReference>
<dbReference type="AlphaFoldDB" id="A0A1G8RX97"/>
<feature type="transmembrane region" description="Helical" evidence="6">
    <location>
        <begin position="82"/>
        <end position="101"/>
    </location>
</feature>
<dbReference type="EMBL" id="FNEZ01000001">
    <property type="protein sequence ID" value="SDJ21175.1"/>
    <property type="molecule type" value="Genomic_DNA"/>
</dbReference>
<dbReference type="OrthoDB" id="981917at2"/>
<dbReference type="RefSeq" id="WP_091391530.1">
    <property type="nucleotide sequence ID" value="NZ_BKAI01000001.1"/>
</dbReference>
<evidence type="ECO:0000256" key="2">
    <source>
        <dbReference type="ARBA" id="ARBA00022475"/>
    </source>
</evidence>
<evidence type="ECO:0000256" key="3">
    <source>
        <dbReference type="ARBA" id="ARBA00022692"/>
    </source>
</evidence>
<feature type="transmembrane region" description="Helical" evidence="6">
    <location>
        <begin position="15"/>
        <end position="35"/>
    </location>
</feature>
<keyword evidence="8" id="KW-1185">Reference proteome</keyword>
<evidence type="ECO:0000256" key="5">
    <source>
        <dbReference type="ARBA" id="ARBA00023136"/>
    </source>
</evidence>
<evidence type="ECO:0000256" key="6">
    <source>
        <dbReference type="SAM" id="Phobius"/>
    </source>
</evidence>
<dbReference type="GO" id="GO:0005886">
    <property type="term" value="C:plasma membrane"/>
    <property type="evidence" value="ECO:0007669"/>
    <property type="project" value="UniProtKB-SubCell"/>
</dbReference>
<name>A0A1G8RX97_9FLAO</name>
<keyword evidence="3 6" id="KW-0812">Transmembrane</keyword>